<dbReference type="InterPro" id="IPR052724">
    <property type="entry name" value="GT117_domain-containing"/>
</dbReference>
<reference evidence="2 3" key="1">
    <citation type="journal article" date="2015" name="Int. J. Syst. Evol. Microbiol.">
        <title>Carboxylicivirga linearis sp. nov., isolated from a sea cucumber culture pond.</title>
        <authorList>
            <person name="Wang F.Q."/>
            <person name="Zhou Y.X."/>
            <person name="Lin X.Z."/>
            <person name="Chen G.J."/>
            <person name="Du Z.J."/>
        </authorList>
    </citation>
    <scope>NUCLEOTIDE SEQUENCE [LARGE SCALE GENOMIC DNA]</scope>
    <source>
        <strain evidence="2 3">FB218</strain>
    </source>
</reference>
<dbReference type="InterPro" id="IPR021280">
    <property type="entry name" value="TMEM260-like"/>
</dbReference>
<accession>A0ABS5JU35</accession>
<gene>
    <name evidence="2" type="ORF">KEM10_08570</name>
</gene>
<dbReference type="Pfam" id="PF11028">
    <property type="entry name" value="TMEM260-like"/>
    <property type="match status" value="1"/>
</dbReference>
<sequence length="986" mass="112296">MNPLKRINLIVGWAIFILTTILYWLTMAPTASLWDCGEFISCMAKMEVGHPPGAPFYLLLGRFFNLFAGDPSQIAYTANLVSVFSSSATIMLMYFSAEHMLRRIFSKYTENLSSYLFIVVPAAIGSLAFAVSDTFWFSAVEAEVYALSMLFTALCFWLFLKWEEAHEKTGSGVNWIILIAYLTGLSVGVHLLNLLIIPVLILLVLLRRAPFSWKLLIKAVVYGGVILGVLLFGVIQNGLWLAEKFELLTVNSFGLPKNSGLLLFTLLLFSLLFFAVFKTRTKNNWQHLLAVISLVFMIGYSSYAMMIIRADANTPINLNDPSNVFSLDSFLNREQYAQSPLLYGQYYNAEVGELQYKTSYRFDGDKYESYKKADQYEYDEKGSGFFPRMHSSSPTHIYGYQMWAGINPQSKEKPSFATNLKFFFNYQINHMYFRYFMWNFSGRQNDEQGHGDVLKGNWITGIPFLDKDVSSGVHHSLAHNNPSRNRYYLLPLLVGLIGIVFLIGAGKNGKKYLAVTGLLFLMTGPVIILYLNQTPFEPRERDYAFAGSFFAFAIFISFGAFAIAHWLKQLSKSSVTGYLAMVLVTIAVPVLILSQNYDDHNRDNRYFALNMARSYLASCEPNAILFTYGDNDTYPVWYVQEVEGFRTDVRVINYGLMGADWCVRQLAQSVNDAGKMPFTINIDRYKSGDLDNALVMDRGEEYAPLMSVVRFIGSTNEQSKLPLQNGQKIDYSPIGNFSLAYNETDTVKWKCPKRVLYKNDIALLDMLATNNWKRPIYFTAGADPEIFLGLKDYLRYEGMVYQLVPTAKYPQDAQNIDTDVLFESFMNNIQLGDGSTAYYDHYCRRTFSVMRYRQICNLLILSLLDENRKEDAAEVIKKGLKELPIEVAPESSGNIPFLQLAFETGLTEVATEKIDFLLQRHINNLYWFNAQPAKLKNASTQLFSEELDNGRMLNTALQLIDNQKLLDQFNKTYKELGLTQLLSNNF</sequence>
<feature type="transmembrane region" description="Helical" evidence="1">
    <location>
        <begin position="487"/>
        <end position="505"/>
    </location>
</feature>
<name>A0ABS5JU35_9BACT</name>
<evidence type="ECO:0000256" key="1">
    <source>
        <dbReference type="SAM" id="Phobius"/>
    </source>
</evidence>
<dbReference type="RefSeq" id="WP_212215576.1">
    <property type="nucleotide sequence ID" value="NZ_JAGUCO010000004.1"/>
</dbReference>
<feature type="transmembrane region" description="Helical" evidence="1">
    <location>
        <begin position="512"/>
        <end position="531"/>
    </location>
</feature>
<dbReference type="PANTHER" id="PTHR16214">
    <property type="entry name" value="TRANSMEMBRANE PROTEIN 260"/>
    <property type="match status" value="1"/>
</dbReference>
<feature type="transmembrane region" description="Helical" evidence="1">
    <location>
        <begin position="74"/>
        <end position="95"/>
    </location>
</feature>
<feature type="transmembrane region" description="Helical" evidence="1">
    <location>
        <begin position="115"/>
        <end position="138"/>
    </location>
</feature>
<feature type="transmembrane region" description="Helical" evidence="1">
    <location>
        <begin position="7"/>
        <end position="25"/>
    </location>
</feature>
<evidence type="ECO:0000313" key="3">
    <source>
        <dbReference type="Proteomes" id="UP000708576"/>
    </source>
</evidence>
<feature type="transmembrane region" description="Helical" evidence="1">
    <location>
        <begin position="543"/>
        <end position="563"/>
    </location>
</feature>
<comment type="caution">
    <text evidence="2">The sequence shown here is derived from an EMBL/GenBank/DDBJ whole genome shotgun (WGS) entry which is preliminary data.</text>
</comment>
<evidence type="ECO:0000313" key="2">
    <source>
        <dbReference type="EMBL" id="MBS2098333.1"/>
    </source>
</evidence>
<keyword evidence="1" id="KW-0472">Membrane</keyword>
<keyword evidence="1" id="KW-1133">Transmembrane helix</keyword>
<dbReference type="Proteomes" id="UP000708576">
    <property type="component" value="Unassembled WGS sequence"/>
</dbReference>
<dbReference type="EMBL" id="JAGUCO010000004">
    <property type="protein sequence ID" value="MBS2098333.1"/>
    <property type="molecule type" value="Genomic_DNA"/>
</dbReference>
<organism evidence="2 3">
    <name type="scientific">Carboxylicivirga linearis</name>
    <dbReference type="NCBI Taxonomy" id="1628157"/>
    <lineage>
        <taxon>Bacteria</taxon>
        <taxon>Pseudomonadati</taxon>
        <taxon>Bacteroidota</taxon>
        <taxon>Bacteroidia</taxon>
        <taxon>Marinilabiliales</taxon>
        <taxon>Marinilabiliaceae</taxon>
        <taxon>Carboxylicivirga</taxon>
    </lineage>
</organism>
<dbReference type="PANTHER" id="PTHR16214:SF3">
    <property type="entry name" value="TRANSMEMBRANE PROTEIN 260"/>
    <property type="match status" value="1"/>
</dbReference>
<proteinExistence type="predicted"/>
<keyword evidence="1" id="KW-0812">Transmembrane</keyword>
<feature type="transmembrane region" description="Helical" evidence="1">
    <location>
        <begin position="172"/>
        <end position="189"/>
    </location>
</feature>
<feature type="transmembrane region" description="Helical" evidence="1">
    <location>
        <begin position="260"/>
        <end position="277"/>
    </location>
</feature>
<keyword evidence="3" id="KW-1185">Reference proteome</keyword>
<feature type="transmembrane region" description="Helical" evidence="1">
    <location>
        <begin position="144"/>
        <end position="160"/>
    </location>
</feature>
<protein>
    <submittedName>
        <fullName evidence="2">DUF2723 domain-containing protein</fullName>
    </submittedName>
</protein>
<feature type="transmembrane region" description="Helical" evidence="1">
    <location>
        <begin position="289"/>
        <end position="308"/>
    </location>
</feature>
<feature type="transmembrane region" description="Helical" evidence="1">
    <location>
        <begin position="575"/>
        <end position="594"/>
    </location>
</feature>
<feature type="transmembrane region" description="Helical" evidence="1">
    <location>
        <begin position="220"/>
        <end position="240"/>
    </location>
</feature>